<feature type="chain" id="PRO_5022008735" evidence="1">
    <location>
        <begin position="21"/>
        <end position="159"/>
    </location>
</feature>
<dbReference type="OrthoDB" id="1442152at2"/>
<proteinExistence type="predicted"/>
<organism evidence="2 3">
    <name type="scientific">Echinicola soli</name>
    <dbReference type="NCBI Taxonomy" id="2591634"/>
    <lineage>
        <taxon>Bacteria</taxon>
        <taxon>Pseudomonadati</taxon>
        <taxon>Bacteroidota</taxon>
        <taxon>Cytophagia</taxon>
        <taxon>Cytophagales</taxon>
        <taxon>Cyclobacteriaceae</taxon>
        <taxon>Echinicola</taxon>
    </lineage>
</organism>
<accession>A0A514CFG9</accession>
<protein>
    <submittedName>
        <fullName evidence="2">Uncharacterized protein</fullName>
    </submittedName>
</protein>
<keyword evidence="1" id="KW-0732">Signal</keyword>
<dbReference type="RefSeq" id="WP_141613802.1">
    <property type="nucleotide sequence ID" value="NZ_CP041253.1"/>
</dbReference>
<name>A0A514CFG9_9BACT</name>
<evidence type="ECO:0000256" key="1">
    <source>
        <dbReference type="SAM" id="SignalP"/>
    </source>
</evidence>
<dbReference type="EMBL" id="CP041253">
    <property type="protein sequence ID" value="QDH78546.1"/>
    <property type="molecule type" value="Genomic_DNA"/>
</dbReference>
<evidence type="ECO:0000313" key="3">
    <source>
        <dbReference type="Proteomes" id="UP000316614"/>
    </source>
</evidence>
<gene>
    <name evidence="2" type="ORF">FKX85_05675</name>
</gene>
<dbReference type="AlphaFoldDB" id="A0A514CFG9"/>
<keyword evidence="3" id="KW-1185">Reference proteome</keyword>
<feature type="signal peptide" evidence="1">
    <location>
        <begin position="1"/>
        <end position="20"/>
    </location>
</feature>
<reference evidence="2 3" key="1">
    <citation type="submission" date="2019-06" db="EMBL/GenBank/DDBJ databases">
        <title>Echinicola alkalisoli sp. nov. isolated from saline soil.</title>
        <authorList>
            <person name="Sun J.-Q."/>
            <person name="Xu L."/>
        </authorList>
    </citation>
    <scope>NUCLEOTIDE SEQUENCE [LARGE SCALE GENOMIC DNA]</scope>
    <source>
        <strain evidence="2 3">LN3S3</strain>
    </source>
</reference>
<dbReference type="Proteomes" id="UP000316614">
    <property type="component" value="Chromosome"/>
</dbReference>
<evidence type="ECO:0000313" key="2">
    <source>
        <dbReference type="EMBL" id="QDH78546.1"/>
    </source>
</evidence>
<dbReference type="KEGG" id="echi:FKX85_05675"/>
<sequence>MIKSILTLITISFISINCFAQEEAGEVEKGVWEISLSPIYSYVPSHSEGLFKSEFHLTYWFTHEWGGGVSYTHKFIDGSEINDDIALIGSWNVTKYLMLNLGLNYSIPKKGGEEGILGIYNEAEINFRPNKWLSFGPLVGSVISKRTEFYTGVHVSFEF</sequence>